<evidence type="ECO:0000313" key="7">
    <source>
        <dbReference type="EMBL" id="AQQ10343.1"/>
    </source>
</evidence>
<keyword evidence="2 4" id="KW-0560">Oxidoreductase</keyword>
<dbReference type="FunFam" id="3.40.50.720:FF:000052">
    <property type="entry name" value="D-lactate dehydrogenase"/>
    <property type="match status" value="1"/>
</dbReference>
<evidence type="ECO:0000259" key="6">
    <source>
        <dbReference type="Pfam" id="PF02826"/>
    </source>
</evidence>
<evidence type="ECO:0000256" key="3">
    <source>
        <dbReference type="ARBA" id="ARBA00023027"/>
    </source>
</evidence>
<dbReference type="InterPro" id="IPR006139">
    <property type="entry name" value="D-isomer_2_OHA_DH_cat_dom"/>
</dbReference>
<dbReference type="PROSITE" id="PS00065">
    <property type="entry name" value="D_2_HYDROXYACID_DH_1"/>
    <property type="match status" value="1"/>
</dbReference>
<proteinExistence type="inferred from homology"/>
<dbReference type="InterPro" id="IPR029752">
    <property type="entry name" value="D-isomer_DH_CS1"/>
</dbReference>
<sequence length="333" mass="37159">MKIALFSNKSYTQNFMQKLNESYGHEIEFFEDRLNPETAHLAEGCGAVCAFVNDELGEETINKLAAGGVKAIALRCAGYNNVDLCAAKKHDIKVVRVPAYSPNAVAEHTIAMILALNRNLCRARTRVREGNFELKGLLGFDLSKSKVGIIGTGKIGEIVLKILKGFECELYAYDPYINEECEKMGVKYLPLYELLQTCNIISLHCPLVKQTHHMINKDAIDKMCDNVMLINTSRGALIDTKAAIEGLKSGKIRYLGLDVYEEEEELFFEDLSDEIITDDTFARLLMFPNVLVTGHQAFFTKNALEQIADTTLSNVAMVERGEQCPNQICPKCV</sequence>
<evidence type="ECO:0000256" key="4">
    <source>
        <dbReference type="RuleBase" id="RU003719"/>
    </source>
</evidence>
<feature type="domain" description="D-isomer specific 2-hydroxyacid dehydrogenase NAD-binding" evidence="6">
    <location>
        <begin position="110"/>
        <end position="297"/>
    </location>
</feature>
<dbReference type="InterPro" id="IPR036291">
    <property type="entry name" value="NAD(P)-bd_dom_sf"/>
</dbReference>
<evidence type="ECO:0000256" key="2">
    <source>
        <dbReference type="ARBA" id="ARBA00023002"/>
    </source>
</evidence>
<feature type="domain" description="D-isomer specific 2-hydroxyacid dehydrogenase catalytic" evidence="5">
    <location>
        <begin position="4"/>
        <end position="328"/>
    </location>
</feature>
<dbReference type="SUPFAM" id="SSF51735">
    <property type="entry name" value="NAD(P)-binding Rossmann-fold domains"/>
    <property type="match status" value="1"/>
</dbReference>
<dbReference type="InterPro" id="IPR029753">
    <property type="entry name" value="D-isomer_DH_CS"/>
</dbReference>
<dbReference type="Pfam" id="PF02826">
    <property type="entry name" value="2-Hacid_dh_C"/>
    <property type="match status" value="1"/>
</dbReference>
<dbReference type="STRING" id="1940790.L21SP3_02175"/>
<dbReference type="AlphaFoldDB" id="A0A1Q2HSW3"/>
<gene>
    <name evidence="7" type="primary">ldhA</name>
    <name evidence="7" type="ORF">L21SP3_02175</name>
</gene>
<dbReference type="SUPFAM" id="SSF52283">
    <property type="entry name" value="Formate/glycerate dehydrogenase catalytic domain-like"/>
    <property type="match status" value="1"/>
</dbReference>
<dbReference type="Proteomes" id="UP000188273">
    <property type="component" value="Chromosome"/>
</dbReference>
<dbReference type="CDD" id="cd12183">
    <property type="entry name" value="LDH_like_2"/>
    <property type="match status" value="1"/>
</dbReference>
<dbReference type="EC" id="1.1.1.28" evidence="7"/>
<dbReference type="OrthoDB" id="277029at2"/>
<dbReference type="RefSeq" id="WP_077541463.1">
    <property type="nucleotide sequence ID" value="NZ_CP019633.1"/>
</dbReference>
<dbReference type="GO" id="GO:0008720">
    <property type="term" value="F:D-lactate dehydrogenase (NAD+) activity"/>
    <property type="evidence" value="ECO:0007669"/>
    <property type="project" value="UniProtKB-EC"/>
</dbReference>
<evidence type="ECO:0000259" key="5">
    <source>
        <dbReference type="Pfam" id="PF00389"/>
    </source>
</evidence>
<dbReference type="EMBL" id="CP019633">
    <property type="protein sequence ID" value="AQQ10343.1"/>
    <property type="molecule type" value="Genomic_DNA"/>
</dbReference>
<dbReference type="GO" id="GO:0051287">
    <property type="term" value="F:NAD binding"/>
    <property type="evidence" value="ECO:0007669"/>
    <property type="project" value="InterPro"/>
</dbReference>
<evidence type="ECO:0000256" key="1">
    <source>
        <dbReference type="ARBA" id="ARBA00005854"/>
    </source>
</evidence>
<comment type="similarity">
    <text evidence="1 4">Belongs to the D-isomer specific 2-hydroxyacid dehydrogenase family.</text>
</comment>
<dbReference type="InterPro" id="IPR058205">
    <property type="entry name" value="D-LDH-like"/>
</dbReference>
<dbReference type="InterPro" id="IPR006140">
    <property type="entry name" value="D-isomer_DH_NAD-bd"/>
</dbReference>
<reference evidence="8" key="1">
    <citation type="submission" date="2017-02" db="EMBL/GenBank/DDBJ databases">
        <title>Comparative genomics and description of representatives of a novel lineage of planctomycetes thriving in anoxic sediments.</title>
        <authorList>
            <person name="Spring S."/>
            <person name="Bunk B."/>
            <person name="Sproer C."/>
            <person name="Klenk H.-P."/>
        </authorList>
    </citation>
    <scope>NUCLEOTIDE SEQUENCE [LARGE SCALE GENOMIC DNA]</scope>
    <source>
        <strain evidence="8">L21-RPul-D3</strain>
    </source>
</reference>
<dbReference type="PANTHER" id="PTHR43026">
    <property type="entry name" value="2-HYDROXYACID DEHYDROGENASE HOMOLOG 1-RELATED"/>
    <property type="match status" value="1"/>
</dbReference>
<organism evidence="7 8">
    <name type="scientific">Sedimentisphaera cyanobacteriorum</name>
    <dbReference type="NCBI Taxonomy" id="1940790"/>
    <lineage>
        <taxon>Bacteria</taxon>
        <taxon>Pseudomonadati</taxon>
        <taxon>Planctomycetota</taxon>
        <taxon>Phycisphaerae</taxon>
        <taxon>Sedimentisphaerales</taxon>
        <taxon>Sedimentisphaeraceae</taxon>
        <taxon>Sedimentisphaera</taxon>
    </lineage>
</organism>
<keyword evidence="8" id="KW-1185">Reference proteome</keyword>
<keyword evidence="3" id="KW-0520">NAD</keyword>
<dbReference type="Gene3D" id="3.40.50.720">
    <property type="entry name" value="NAD(P)-binding Rossmann-like Domain"/>
    <property type="match status" value="2"/>
</dbReference>
<dbReference type="PROSITE" id="PS00670">
    <property type="entry name" value="D_2_HYDROXYACID_DH_2"/>
    <property type="match status" value="1"/>
</dbReference>
<accession>A0A1Q2HSW3</accession>
<dbReference type="KEGG" id="pbu:L21SP3_02175"/>
<dbReference type="Pfam" id="PF00389">
    <property type="entry name" value="2-Hacid_dh"/>
    <property type="match status" value="1"/>
</dbReference>
<protein>
    <submittedName>
        <fullName evidence="7">D-lactate dehydrogenase</fullName>
        <ecNumber evidence="7">1.1.1.28</ecNumber>
    </submittedName>
</protein>
<dbReference type="PANTHER" id="PTHR43026:SF1">
    <property type="entry name" value="2-HYDROXYACID DEHYDROGENASE HOMOLOG 1-RELATED"/>
    <property type="match status" value="1"/>
</dbReference>
<evidence type="ECO:0000313" key="8">
    <source>
        <dbReference type="Proteomes" id="UP000188273"/>
    </source>
</evidence>
<name>A0A1Q2HSW3_9BACT</name>